<keyword evidence="3" id="KW-1185">Reference proteome</keyword>
<dbReference type="EMBL" id="FBVY01000032">
    <property type="protein sequence ID" value="CUW97199.1"/>
    <property type="molecule type" value="Genomic_DNA"/>
</dbReference>
<evidence type="ECO:0000313" key="2">
    <source>
        <dbReference type="EMBL" id="CUW97199.1"/>
    </source>
</evidence>
<reference evidence="2 3" key="1">
    <citation type="submission" date="2016-01" db="EMBL/GenBank/DDBJ databases">
        <authorList>
            <person name="Regsiter A."/>
            <person name="william w."/>
        </authorList>
    </citation>
    <scope>NUCLEOTIDE SEQUENCE [LARGE SCALE GENOMIC DNA]</scope>
    <source>
        <strain evidence="2 3">CFBP 5494</strain>
    </source>
</reference>
<feature type="region of interest" description="Disordered" evidence="1">
    <location>
        <begin position="1"/>
        <end position="47"/>
    </location>
</feature>
<organism evidence="2 3">
    <name type="scientific">Agrobacterium genomosp. 2 str. CFBP 5494</name>
    <dbReference type="NCBI Taxonomy" id="1183436"/>
    <lineage>
        <taxon>Bacteria</taxon>
        <taxon>Pseudomonadati</taxon>
        <taxon>Pseudomonadota</taxon>
        <taxon>Alphaproteobacteria</taxon>
        <taxon>Hyphomicrobiales</taxon>
        <taxon>Rhizobiaceae</taxon>
        <taxon>Rhizobium/Agrobacterium group</taxon>
        <taxon>Agrobacterium</taxon>
        <taxon>Agrobacterium tumefaciens complex</taxon>
    </lineage>
</organism>
<feature type="compositionally biased region" description="Basic residues" evidence="1">
    <location>
        <begin position="1"/>
        <end position="20"/>
    </location>
</feature>
<accession>A0A9W5B412</accession>
<dbReference type="Proteomes" id="UP000191933">
    <property type="component" value="Unassembled WGS sequence"/>
</dbReference>
<sequence>MTHARLKAMKAAKTVKRRQKTPNAKGAPGMDATKTRRTTMTESATTTDHDTIRKWAEQRDGHPAKVDVSGDGGILRIDFGEPEDALKAISWDEFFEIFEDRKLAFLYQDRTSGGESRFNKFISR</sequence>
<gene>
    <name evidence="2" type="ORF">AGR2A_Lc30063</name>
</gene>
<proteinExistence type="predicted"/>
<name>A0A9W5B412_9HYPH</name>
<protein>
    <recommendedName>
        <fullName evidence="4">1,4-alpha-glucan branching enzyme</fullName>
    </recommendedName>
</protein>
<dbReference type="AlphaFoldDB" id="A0A9W5B412"/>
<evidence type="ECO:0008006" key="4">
    <source>
        <dbReference type="Google" id="ProtNLM"/>
    </source>
</evidence>
<evidence type="ECO:0000256" key="1">
    <source>
        <dbReference type="SAM" id="MobiDB-lite"/>
    </source>
</evidence>
<comment type="caution">
    <text evidence="2">The sequence shown here is derived from an EMBL/GenBank/DDBJ whole genome shotgun (WGS) entry which is preliminary data.</text>
</comment>
<evidence type="ECO:0000313" key="3">
    <source>
        <dbReference type="Proteomes" id="UP000191933"/>
    </source>
</evidence>